<dbReference type="Pfam" id="PF01757">
    <property type="entry name" value="Acyl_transf_3"/>
    <property type="match status" value="1"/>
</dbReference>
<dbReference type="KEGG" id="cku:UL82_09855"/>
<feature type="transmembrane region" description="Helical" evidence="1">
    <location>
        <begin position="276"/>
        <end position="299"/>
    </location>
</feature>
<dbReference type="RefSeq" id="WP_046440685.1">
    <property type="nucleotide sequence ID" value="NZ_CP011312.1"/>
</dbReference>
<keyword evidence="5" id="KW-1185">Reference proteome</keyword>
<keyword evidence="3" id="KW-0808">Transferase</keyword>
<name>A0A0F6R384_9CORY</name>
<feature type="transmembrane region" description="Helical" evidence="1">
    <location>
        <begin position="311"/>
        <end position="333"/>
    </location>
</feature>
<feature type="transmembrane region" description="Helical" evidence="1">
    <location>
        <begin position="187"/>
        <end position="207"/>
    </location>
</feature>
<feature type="transmembrane region" description="Helical" evidence="1">
    <location>
        <begin position="214"/>
        <end position="232"/>
    </location>
</feature>
<dbReference type="PANTHER" id="PTHR23028">
    <property type="entry name" value="ACETYLTRANSFERASE"/>
    <property type="match status" value="1"/>
</dbReference>
<dbReference type="Proteomes" id="UP000271380">
    <property type="component" value="Chromosome"/>
</dbReference>
<feature type="transmembrane region" description="Helical" evidence="1">
    <location>
        <begin position="156"/>
        <end position="175"/>
    </location>
</feature>
<dbReference type="InterPro" id="IPR050879">
    <property type="entry name" value="Acyltransferase_3"/>
</dbReference>
<dbReference type="Proteomes" id="UP000033457">
    <property type="component" value="Chromosome"/>
</dbReference>
<dbReference type="EC" id="2.3.1.-" evidence="4"/>
<feature type="transmembrane region" description="Helical" evidence="1">
    <location>
        <begin position="244"/>
        <end position="264"/>
    </location>
</feature>
<dbReference type="PANTHER" id="PTHR23028:SF53">
    <property type="entry name" value="ACYL_TRANSF_3 DOMAIN-CONTAINING PROTEIN"/>
    <property type="match status" value="1"/>
</dbReference>
<feature type="domain" description="Acyltransferase 3" evidence="2">
    <location>
        <begin position="11"/>
        <end position="330"/>
    </location>
</feature>
<accession>A0A0F6R384</accession>
<dbReference type="GO" id="GO:0009103">
    <property type="term" value="P:lipopolysaccharide biosynthetic process"/>
    <property type="evidence" value="ECO:0007669"/>
    <property type="project" value="TreeGrafter"/>
</dbReference>
<evidence type="ECO:0000313" key="4">
    <source>
        <dbReference type="EMBL" id="VEH05965.1"/>
    </source>
</evidence>
<dbReference type="STRING" id="35755.UL82_09855"/>
<keyword evidence="1" id="KW-1133">Transmembrane helix</keyword>
<reference evidence="3 5" key="1">
    <citation type="journal article" date="2015" name="Genome Announc.">
        <title>Complete Genome Sequence of Corynebacterium kutscheri DSM 20755, a Corynebacterial Type Strain with Remarkably Low G+C Content of Chromosomal DNA.</title>
        <authorList>
            <person name="Ruckert C."/>
            <person name="Albersmeier A."/>
            <person name="Winkler A."/>
            <person name="Tauch A."/>
        </authorList>
    </citation>
    <scope>NUCLEOTIDE SEQUENCE [LARGE SCALE GENOMIC DNA]</scope>
    <source>
        <strain evidence="3 5">DSM 20755</strain>
    </source>
</reference>
<dbReference type="EMBL" id="CP011312">
    <property type="protein sequence ID" value="AKE42108.1"/>
    <property type="molecule type" value="Genomic_DNA"/>
</dbReference>
<feature type="transmembrane region" description="Helical" evidence="1">
    <location>
        <begin position="12"/>
        <end position="30"/>
    </location>
</feature>
<feature type="transmembrane region" description="Helical" evidence="1">
    <location>
        <begin position="126"/>
        <end position="144"/>
    </location>
</feature>
<organism evidence="3 5">
    <name type="scientific">Corynebacterium kutscheri</name>
    <dbReference type="NCBI Taxonomy" id="35755"/>
    <lineage>
        <taxon>Bacteria</taxon>
        <taxon>Bacillati</taxon>
        <taxon>Actinomycetota</taxon>
        <taxon>Actinomycetes</taxon>
        <taxon>Mycobacteriales</taxon>
        <taxon>Corynebacteriaceae</taxon>
        <taxon>Corynebacterium</taxon>
    </lineage>
</organism>
<feature type="transmembrane region" description="Helical" evidence="1">
    <location>
        <begin position="42"/>
        <end position="63"/>
    </location>
</feature>
<protein>
    <submittedName>
        <fullName evidence="4">Integral membrane acyltransferase</fullName>
        <ecNumber evidence="4">2.3.1.-</ecNumber>
    </submittedName>
    <submittedName>
        <fullName evidence="3">Putative acyltransferase</fullName>
    </submittedName>
</protein>
<evidence type="ECO:0000313" key="3">
    <source>
        <dbReference type="EMBL" id="AKE42108.1"/>
    </source>
</evidence>
<proteinExistence type="predicted"/>
<evidence type="ECO:0000313" key="5">
    <source>
        <dbReference type="Proteomes" id="UP000033457"/>
    </source>
</evidence>
<dbReference type="InterPro" id="IPR002656">
    <property type="entry name" value="Acyl_transf_3_dom"/>
</dbReference>
<keyword evidence="1" id="KW-0472">Membrane</keyword>
<evidence type="ECO:0000259" key="2">
    <source>
        <dbReference type="Pfam" id="PF01757"/>
    </source>
</evidence>
<evidence type="ECO:0000313" key="6">
    <source>
        <dbReference type="Proteomes" id="UP000271380"/>
    </source>
</evidence>
<dbReference type="HOGENOM" id="CLU_005679_1_3_11"/>
<dbReference type="AlphaFoldDB" id="A0A0F6R384"/>
<dbReference type="GO" id="GO:0016020">
    <property type="term" value="C:membrane"/>
    <property type="evidence" value="ECO:0007669"/>
    <property type="project" value="TreeGrafter"/>
</dbReference>
<dbReference type="GO" id="GO:0016747">
    <property type="term" value="F:acyltransferase activity, transferring groups other than amino-acyl groups"/>
    <property type="evidence" value="ECO:0007669"/>
    <property type="project" value="InterPro"/>
</dbReference>
<dbReference type="OrthoDB" id="5242306at2"/>
<dbReference type="EMBL" id="LR134377">
    <property type="protein sequence ID" value="VEH05965.1"/>
    <property type="molecule type" value="Genomic_DNA"/>
</dbReference>
<gene>
    <name evidence="4" type="primary">oatA_1</name>
    <name evidence="4" type="ORF">NCTC949_00881</name>
    <name evidence="3" type="ORF">UL82_09855</name>
</gene>
<reference evidence="4 6" key="2">
    <citation type="submission" date="2018-12" db="EMBL/GenBank/DDBJ databases">
        <authorList>
            <consortium name="Pathogen Informatics"/>
        </authorList>
    </citation>
    <scope>NUCLEOTIDE SEQUENCE [LARGE SCALE GENOMIC DNA]</scope>
    <source>
        <strain evidence="4 6">NCTC949</strain>
    </source>
</reference>
<evidence type="ECO:0000256" key="1">
    <source>
        <dbReference type="SAM" id="Phobius"/>
    </source>
</evidence>
<sequence length="353" mass="39525">MSQSYPQFKPQLEGLRAVAAFGVLLTHTAFQTGVNPGTIFGAVLARFDYFVAVFFALSAFLLWRNFHRQGYYLRRAARIIPACWVCVLLVVAFLPEAFDINLGTIFATLSFTQIYFPNSLAGGLTHLWSLAVEVAFYLVLPLLFRLLSPYRRTTRISLFLILACLSFIWSGTPWPESGVNFQIFPPSYIPWFVVGLVLAELETVVYLPAILRWLSWPLAVFVAWIAGQEWFGPLGLVHPNPGEFVLRIMAGTLFCALVITPYALADTSKSVLSTPVALWLGKISYSIFLWHVPLLSLVFPLLGINIFSGNFFLVTSMTSALSVAVAFISYELVEEPARIWAKKQYVNEDQSAL</sequence>
<keyword evidence="3" id="KW-0012">Acyltransferase</keyword>
<keyword evidence="1" id="KW-0812">Transmembrane</keyword>